<dbReference type="Proteomes" id="UP001597459">
    <property type="component" value="Unassembled WGS sequence"/>
</dbReference>
<feature type="domain" description="Secretion system C-terminal sorting" evidence="3">
    <location>
        <begin position="170"/>
        <end position="234"/>
    </location>
</feature>
<gene>
    <name evidence="4" type="ORF">ACFSTE_18360</name>
</gene>
<dbReference type="Pfam" id="PF18962">
    <property type="entry name" value="Por_Secre_tail"/>
    <property type="match status" value="1"/>
</dbReference>
<dbReference type="EMBL" id="JBHULX010000039">
    <property type="protein sequence ID" value="MFD2592807.1"/>
    <property type="molecule type" value="Genomic_DNA"/>
</dbReference>
<feature type="chain" id="PRO_5046833957" evidence="2">
    <location>
        <begin position="22"/>
        <end position="235"/>
    </location>
</feature>
<evidence type="ECO:0000256" key="1">
    <source>
        <dbReference type="ARBA" id="ARBA00022729"/>
    </source>
</evidence>
<evidence type="ECO:0000259" key="3">
    <source>
        <dbReference type="Pfam" id="PF18962"/>
    </source>
</evidence>
<organism evidence="4 5">
    <name type="scientific">Aquimarina hainanensis</name>
    <dbReference type="NCBI Taxonomy" id="1578017"/>
    <lineage>
        <taxon>Bacteria</taxon>
        <taxon>Pseudomonadati</taxon>
        <taxon>Bacteroidota</taxon>
        <taxon>Flavobacteriia</taxon>
        <taxon>Flavobacteriales</taxon>
        <taxon>Flavobacteriaceae</taxon>
        <taxon>Aquimarina</taxon>
    </lineage>
</organism>
<accession>A0ABW5NB69</accession>
<protein>
    <submittedName>
        <fullName evidence="4">T9SS type A sorting domain-containing protein</fullName>
    </submittedName>
</protein>
<reference evidence="5" key="1">
    <citation type="journal article" date="2019" name="Int. J. Syst. Evol. Microbiol.">
        <title>The Global Catalogue of Microorganisms (GCM) 10K type strain sequencing project: providing services to taxonomists for standard genome sequencing and annotation.</title>
        <authorList>
            <consortium name="The Broad Institute Genomics Platform"/>
            <consortium name="The Broad Institute Genome Sequencing Center for Infectious Disease"/>
            <person name="Wu L."/>
            <person name="Ma J."/>
        </authorList>
    </citation>
    <scope>NUCLEOTIDE SEQUENCE [LARGE SCALE GENOMIC DNA]</scope>
    <source>
        <strain evidence="5">KCTC 42423</strain>
    </source>
</reference>
<evidence type="ECO:0000313" key="5">
    <source>
        <dbReference type="Proteomes" id="UP001597459"/>
    </source>
</evidence>
<dbReference type="NCBIfam" id="TIGR04183">
    <property type="entry name" value="Por_Secre_tail"/>
    <property type="match status" value="1"/>
</dbReference>
<comment type="caution">
    <text evidence="4">The sequence shown here is derived from an EMBL/GenBank/DDBJ whole genome shotgun (WGS) entry which is preliminary data.</text>
</comment>
<keyword evidence="5" id="KW-1185">Reference proteome</keyword>
<dbReference type="InterPro" id="IPR026444">
    <property type="entry name" value="Secre_tail"/>
</dbReference>
<feature type="signal peptide" evidence="2">
    <location>
        <begin position="1"/>
        <end position="21"/>
    </location>
</feature>
<evidence type="ECO:0000313" key="4">
    <source>
        <dbReference type="EMBL" id="MFD2592807.1"/>
    </source>
</evidence>
<proteinExistence type="predicted"/>
<keyword evidence="1 2" id="KW-0732">Signal</keyword>
<name>A0ABW5NB69_9FLAO</name>
<dbReference type="RefSeq" id="WP_378254934.1">
    <property type="nucleotide sequence ID" value="NZ_JBHSJV010000001.1"/>
</dbReference>
<evidence type="ECO:0000256" key="2">
    <source>
        <dbReference type="SAM" id="SignalP"/>
    </source>
</evidence>
<sequence>MNSLKPIIILLCILAFIPSNAQVHIGQGVTSPNDWVDYTSLGIYVDVNTSACKFKTTPHYLVTIESITNSGYHWYTGGVPAIYNPTPTGFRVYLRWIDHPSDLPSIGGLGFPNPLRADAAKNRGWVIRWTGIEQRDCAPGSLPSRTIETSGNAFGKTTTKQLDQPEIKVSPNPSKNSIEIMVSDMTLEKIEIYNHNGLLLLTSSIKTIDISQLPEGNYIAKIYTETGSYSKQFIK</sequence>